<dbReference type="InterPro" id="IPR011009">
    <property type="entry name" value="Kinase-like_dom_sf"/>
</dbReference>
<evidence type="ECO:0000256" key="6">
    <source>
        <dbReference type="SAM" id="MobiDB-lite"/>
    </source>
</evidence>
<evidence type="ECO:0000256" key="3">
    <source>
        <dbReference type="ARBA" id="ARBA00022741"/>
    </source>
</evidence>
<evidence type="ECO:0000256" key="1">
    <source>
        <dbReference type="ARBA" id="ARBA00022527"/>
    </source>
</evidence>
<dbReference type="InterPro" id="IPR030616">
    <property type="entry name" value="Aur-like"/>
</dbReference>
<proteinExistence type="predicted"/>
<feature type="chain" id="PRO_5046297149" description="Protein kinase domain-containing protein" evidence="7">
    <location>
        <begin position="19"/>
        <end position="1245"/>
    </location>
</feature>
<dbReference type="Gene3D" id="1.10.510.10">
    <property type="entry name" value="Transferase(Phosphotransferase) domain 1"/>
    <property type="match status" value="1"/>
</dbReference>
<reference evidence="9" key="1">
    <citation type="submission" date="2023-10" db="EMBL/GenBank/DDBJ databases">
        <authorList>
            <person name="Chen Y."/>
            <person name="Shah S."/>
            <person name="Dougan E. K."/>
            <person name="Thang M."/>
            <person name="Chan C."/>
        </authorList>
    </citation>
    <scope>NUCLEOTIDE SEQUENCE [LARGE SCALE GENOMIC DNA]</scope>
</reference>
<feature type="region of interest" description="Disordered" evidence="6">
    <location>
        <begin position="931"/>
        <end position="1009"/>
    </location>
</feature>
<evidence type="ECO:0000313" key="10">
    <source>
        <dbReference type="Proteomes" id="UP001189429"/>
    </source>
</evidence>
<evidence type="ECO:0000256" key="7">
    <source>
        <dbReference type="SAM" id="SignalP"/>
    </source>
</evidence>
<keyword evidence="2" id="KW-0808">Transferase</keyword>
<organism evidence="9 10">
    <name type="scientific">Prorocentrum cordatum</name>
    <dbReference type="NCBI Taxonomy" id="2364126"/>
    <lineage>
        <taxon>Eukaryota</taxon>
        <taxon>Sar</taxon>
        <taxon>Alveolata</taxon>
        <taxon>Dinophyceae</taxon>
        <taxon>Prorocentrales</taxon>
        <taxon>Prorocentraceae</taxon>
        <taxon>Prorocentrum</taxon>
    </lineage>
</organism>
<feature type="signal peptide" evidence="7">
    <location>
        <begin position="1"/>
        <end position="18"/>
    </location>
</feature>
<keyword evidence="4" id="KW-0418">Kinase</keyword>
<feature type="compositionally biased region" description="Low complexity" evidence="6">
    <location>
        <begin position="931"/>
        <end position="965"/>
    </location>
</feature>
<feature type="compositionally biased region" description="Low complexity" evidence="6">
    <location>
        <begin position="1217"/>
        <end position="1245"/>
    </location>
</feature>
<keyword evidence="1" id="KW-0723">Serine/threonine-protein kinase</keyword>
<dbReference type="PANTHER" id="PTHR24350">
    <property type="entry name" value="SERINE/THREONINE-PROTEIN KINASE IAL-RELATED"/>
    <property type="match status" value="1"/>
</dbReference>
<accession>A0ABN9PLT7</accession>
<dbReference type="InterPro" id="IPR008271">
    <property type="entry name" value="Ser/Thr_kinase_AS"/>
</dbReference>
<dbReference type="PROSITE" id="PS00108">
    <property type="entry name" value="PROTEIN_KINASE_ST"/>
    <property type="match status" value="1"/>
</dbReference>
<keyword evidence="7" id="KW-0732">Signal</keyword>
<protein>
    <recommendedName>
        <fullName evidence="8">Protein kinase domain-containing protein</fullName>
    </recommendedName>
</protein>
<feature type="compositionally biased region" description="Low complexity" evidence="6">
    <location>
        <begin position="994"/>
        <end position="1003"/>
    </location>
</feature>
<evidence type="ECO:0000256" key="4">
    <source>
        <dbReference type="ARBA" id="ARBA00022777"/>
    </source>
</evidence>
<dbReference type="SUPFAM" id="SSF56112">
    <property type="entry name" value="Protein kinase-like (PK-like)"/>
    <property type="match status" value="1"/>
</dbReference>
<evidence type="ECO:0000259" key="8">
    <source>
        <dbReference type="PROSITE" id="PS50011"/>
    </source>
</evidence>
<dbReference type="SMART" id="SM00220">
    <property type="entry name" value="S_TKc"/>
    <property type="match status" value="1"/>
</dbReference>
<dbReference type="Proteomes" id="UP001189429">
    <property type="component" value="Unassembled WGS sequence"/>
</dbReference>
<feature type="region of interest" description="Disordered" evidence="6">
    <location>
        <begin position="1104"/>
        <end position="1245"/>
    </location>
</feature>
<evidence type="ECO:0000256" key="5">
    <source>
        <dbReference type="ARBA" id="ARBA00022840"/>
    </source>
</evidence>
<gene>
    <name evidence="9" type="ORF">PCOR1329_LOCUS3875</name>
</gene>
<feature type="compositionally biased region" description="Pro residues" evidence="6">
    <location>
        <begin position="484"/>
        <end position="494"/>
    </location>
</feature>
<comment type="caution">
    <text evidence="9">The sequence shown here is derived from an EMBL/GenBank/DDBJ whole genome shotgun (WGS) entry which is preliminary data.</text>
</comment>
<dbReference type="InterPro" id="IPR000719">
    <property type="entry name" value="Prot_kinase_dom"/>
</dbReference>
<name>A0ABN9PLT7_9DINO</name>
<dbReference type="Pfam" id="PF00069">
    <property type="entry name" value="Pkinase"/>
    <property type="match status" value="1"/>
</dbReference>
<keyword evidence="3" id="KW-0547">Nucleotide-binding</keyword>
<keyword evidence="10" id="KW-1185">Reference proteome</keyword>
<dbReference type="EMBL" id="CAUYUJ010001003">
    <property type="protein sequence ID" value="CAK0793634.1"/>
    <property type="molecule type" value="Genomic_DNA"/>
</dbReference>
<feature type="region of interest" description="Disordered" evidence="6">
    <location>
        <begin position="1023"/>
        <end position="1085"/>
    </location>
</feature>
<feature type="compositionally biased region" description="Low complexity" evidence="6">
    <location>
        <begin position="1042"/>
        <end position="1076"/>
    </location>
</feature>
<feature type="compositionally biased region" description="Low complexity" evidence="6">
    <location>
        <begin position="1124"/>
        <end position="1142"/>
    </location>
</feature>
<feature type="domain" description="Protein kinase" evidence="8">
    <location>
        <begin position="644"/>
        <end position="922"/>
    </location>
</feature>
<feature type="region of interest" description="Disordered" evidence="6">
    <location>
        <begin position="92"/>
        <end position="126"/>
    </location>
</feature>
<feature type="region of interest" description="Disordered" evidence="6">
    <location>
        <begin position="454"/>
        <end position="511"/>
    </location>
</feature>
<keyword evidence="5" id="KW-0067">ATP-binding</keyword>
<sequence length="1245" mass="129544">MLALSLLGNLVATARWIASELSPSDRPSRLKSAITNDARLDPRSAWYDAETAAHWAAERRDQAVDELVRDEVGDIHGLGGLGDCFLADPAPGGPRGSASTTAGGAGAALSWEGQDSDDEPAARASDRQARAYASLHQAFLEWARRLGCAARTTSELDIALARYLDMLYFGGFSQSRGQKTVAALRCFRPECEPNGPRGLVRARAALSGFRRRAPGGARRPLPRPAYLAILGAALRLRLKELALAIAWGGFLRLPTDIVEMVDGGLVAPSPSAGVLAQGPLLFPSEAARPSKVGHFDEGVLLRGRKTSLLDASLHALKRGSTPPGRLWSFDSAEFRRLFARRATLANLGHMIALPAAARYQRHTRYLAERSRLEPSVLQCAKDVEGPSHAMAYLDLFAGAGAVGRWLRRRGAHNVLRLDLKDNPAFDLSCAAVCRTAPGDAPAAEGDIERRALRAASRGAGPRRGRGLGDASGGAGAARSRRAPPGGPGGPPAPPGGDRQRPGGRGAPQRGSAATLDSLLHVAADGEALLCYQRRGDGAPTRAPAGELELWLRAPLLLATAAQAPGARHVVSVALATPEALGCLEGMQISPGEEHGRFREAPLLPAAAAGGGAMAFECGSERSARQLLDQLSGAGCTLRGFSDRYTVRKQAGRGGFGRVYLAHDTWKGEEVAVKAFFRTAGARQEHFHPLREAAMLRWAEDPLFAHFKAVYELSADELDDLGLSEPDEDDDDEIQANSAFALVTEYLPGGDLFAFMKQHGPVSEDAARKMMQQVFAGLASLHKRGIMHRDIKPENVLLTSSANQVRLVDFGLASFVWDTRAAVARVGSIGYIAPEVLTQQSPPQTTQVDCFSAGVLLYTCLAGHGPFQGRHLKEVLMKNVHTSVNAEAMRRFPPGARDLLAKLLEVQPERRPTAHECLRHPWLLRRPRCAAAPARGGASGPPRGCTPAGGSSSPSSCSTSPCRSGSELSSALPEQPLGSSLAGARTSAPTQSSLGARAASASGDGARDEQAWASCPGAVVRRAGEQLAPSSSSSSLGSGGGSSAAAPWAGGARRRASPWAAPPWARAGAPGGRPWASEPLGRVRRPQGSAALAARVLRVRSRVAALDSDSGDEHPGHSPGQTPGAPARAAAAALATAASSGDFPGVGPGPGGGRGEEASSACTAPDSARTAPGSAECPGDGPCSERGRCGPQGCREGGASAASPPGPRRSRGPGGPPAQGAAEGLAARRPAQAEAARGGEGAPSAT</sequence>
<evidence type="ECO:0000256" key="2">
    <source>
        <dbReference type="ARBA" id="ARBA00022679"/>
    </source>
</evidence>
<dbReference type="PROSITE" id="PS50011">
    <property type="entry name" value="PROTEIN_KINASE_DOM"/>
    <property type="match status" value="1"/>
</dbReference>
<feature type="compositionally biased region" description="Gly residues" evidence="6">
    <location>
        <begin position="1143"/>
        <end position="1152"/>
    </location>
</feature>
<evidence type="ECO:0000313" key="9">
    <source>
        <dbReference type="EMBL" id="CAK0793634.1"/>
    </source>
</evidence>